<evidence type="ECO:0000313" key="8">
    <source>
        <dbReference type="EMBL" id="EMG50467.1"/>
    </source>
</evidence>
<dbReference type="GO" id="GO:0046872">
    <property type="term" value="F:metal ion binding"/>
    <property type="evidence" value="ECO:0007669"/>
    <property type="project" value="UniProtKB-KW"/>
</dbReference>
<dbReference type="PANTHER" id="PTHR30468">
    <property type="entry name" value="ALPHA-KETOGLUTARATE-DEPENDENT SULFONATE DIOXYGENASE"/>
    <property type="match status" value="1"/>
</dbReference>
<dbReference type="STRING" id="1245528.M3HSB8"/>
<dbReference type="HOGENOM" id="CLU_080211_0_0_1"/>
<reference evidence="8 9" key="1">
    <citation type="submission" date="2013-02" db="EMBL/GenBank/DDBJ databases">
        <title>Genome sequence of Candida maltosa Xu316, a potential industrial strain for xylitol and ethanol production.</title>
        <authorList>
            <person name="Yu J."/>
            <person name="Wang Q."/>
            <person name="Geng X."/>
            <person name="Bao W."/>
            <person name="He P."/>
            <person name="Cai J."/>
        </authorList>
    </citation>
    <scope>NUCLEOTIDE SEQUENCE [LARGE SCALE GENOMIC DNA]</scope>
    <source>
        <strain evidence="9">Xu316</strain>
    </source>
</reference>
<evidence type="ECO:0000256" key="2">
    <source>
        <dbReference type="ARBA" id="ARBA00005896"/>
    </source>
</evidence>
<comment type="caution">
    <text evidence="8">The sequence shown here is derived from an EMBL/GenBank/DDBJ whole genome shotgun (WGS) entry which is preliminary data.</text>
</comment>
<keyword evidence="6" id="KW-0408">Iron</keyword>
<protein>
    <submittedName>
        <fullName evidence="8">Alpha-ketoglutarate-dependent sulfonate dioxygenase, putative</fullName>
    </submittedName>
</protein>
<feature type="non-terminal residue" evidence="8">
    <location>
        <position position="262"/>
    </location>
</feature>
<dbReference type="PANTHER" id="PTHR30468:SF9">
    <property type="entry name" value="ALPHA-KETOGLUTARATE-DEPENDENT TAURINE DIOXYGENASE (AFU_ORTHOLOGUE AFUA_3G01010)"/>
    <property type="match status" value="1"/>
</dbReference>
<evidence type="ECO:0000256" key="6">
    <source>
        <dbReference type="ARBA" id="ARBA00023004"/>
    </source>
</evidence>
<dbReference type="AlphaFoldDB" id="M3HSB8"/>
<dbReference type="GO" id="GO:0016706">
    <property type="term" value="F:2-oxoglutarate-dependent dioxygenase activity"/>
    <property type="evidence" value="ECO:0007669"/>
    <property type="project" value="TreeGrafter"/>
</dbReference>
<dbReference type="SUPFAM" id="SSF51197">
    <property type="entry name" value="Clavaminate synthase-like"/>
    <property type="match status" value="1"/>
</dbReference>
<evidence type="ECO:0000256" key="5">
    <source>
        <dbReference type="ARBA" id="ARBA00023002"/>
    </source>
</evidence>
<name>M3HSB8_CANMX</name>
<accession>M3HSB8</accession>
<gene>
    <name evidence="8" type="ORF">G210_4094</name>
</gene>
<keyword evidence="4 8" id="KW-0223">Dioxygenase</keyword>
<keyword evidence="5" id="KW-0560">Oxidoreductase</keyword>
<dbReference type="InterPro" id="IPR051323">
    <property type="entry name" value="AtsK-like"/>
</dbReference>
<dbReference type="GO" id="GO:0005737">
    <property type="term" value="C:cytoplasm"/>
    <property type="evidence" value="ECO:0007669"/>
    <property type="project" value="TreeGrafter"/>
</dbReference>
<organism evidence="8 9">
    <name type="scientific">Candida maltosa (strain Xu316)</name>
    <name type="common">Yeast</name>
    <dbReference type="NCBI Taxonomy" id="1245528"/>
    <lineage>
        <taxon>Eukaryota</taxon>
        <taxon>Fungi</taxon>
        <taxon>Dikarya</taxon>
        <taxon>Ascomycota</taxon>
        <taxon>Saccharomycotina</taxon>
        <taxon>Pichiomycetes</taxon>
        <taxon>Debaryomycetaceae</taxon>
        <taxon>Candida/Lodderomyces clade</taxon>
        <taxon>Candida</taxon>
    </lineage>
</organism>
<dbReference type="Pfam" id="PF02668">
    <property type="entry name" value="TauD"/>
    <property type="match status" value="1"/>
</dbReference>
<evidence type="ECO:0000259" key="7">
    <source>
        <dbReference type="Pfam" id="PF02668"/>
    </source>
</evidence>
<dbReference type="InterPro" id="IPR042098">
    <property type="entry name" value="TauD-like_sf"/>
</dbReference>
<keyword evidence="9" id="KW-1185">Reference proteome</keyword>
<comment type="cofactor">
    <cofactor evidence="1">
        <name>Fe(2+)</name>
        <dbReference type="ChEBI" id="CHEBI:29033"/>
    </cofactor>
</comment>
<evidence type="ECO:0000256" key="4">
    <source>
        <dbReference type="ARBA" id="ARBA00022964"/>
    </source>
</evidence>
<comment type="similarity">
    <text evidence="2">Belongs to the TfdA dioxygenase family.</text>
</comment>
<dbReference type="OrthoDB" id="10257314at2759"/>
<evidence type="ECO:0000313" key="9">
    <source>
        <dbReference type="Proteomes" id="UP000011777"/>
    </source>
</evidence>
<keyword evidence="3" id="KW-0479">Metal-binding</keyword>
<evidence type="ECO:0000256" key="3">
    <source>
        <dbReference type="ARBA" id="ARBA00022723"/>
    </source>
</evidence>
<dbReference type="InterPro" id="IPR003819">
    <property type="entry name" value="TauD/TfdA-like"/>
</dbReference>
<sequence length="262" mass="29322">MAPTAVNQEPQELQETIKKLASLKPIGHSKSTAGVVTGYNQEWAARLPEATKERFAKYGVDISHGYPYIPENEKVPKFVDEAFAVRNEEYPYVERGKNADPEKKSLFDAATDVIHLTPYIGTEIVGLQLSELTDKQKDELALLIAERVVVFFRDQDLSPQKQLELGKYWGQVEVHPQAARPGPEFDGISVIWHEYGRSTWGSSLDFKSIGPGWHSDLVHEKQTAGITHLHLDSIPSLGSDTLWSSTYGAYDKLSPALQQFLD</sequence>
<dbReference type="Gene3D" id="3.60.130.10">
    <property type="entry name" value="Clavaminate synthase-like"/>
    <property type="match status" value="1"/>
</dbReference>
<dbReference type="eggNOG" id="ENOG502R0XT">
    <property type="taxonomic scope" value="Eukaryota"/>
</dbReference>
<feature type="domain" description="TauD/TfdA-like" evidence="7">
    <location>
        <begin position="114"/>
        <end position="261"/>
    </location>
</feature>
<dbReference type="EMBL" id="AOGT01000254">
    <property type="protein sequence ID" value="EMG50467.1"/>
    <property type="molecule type" value="Genomic_DNA"/>
</dbReference>
<proteinExistence type="inferred from homology"/>
<dbReference type="Proteomes" id="UP000011777">
    <property type="component" value="Unassembled WGS sequence"/>
</dbReference>
<evidence type="ECO:0000256" key="1">
    <source>
        <dbReference type="ARBA" id="ARBA00001954"/>
    </source>
</evidence>